<feature type="domain" description="TFIIS central" evidence="12">
    <location>
        <begin position="124"/>
        <end position="238"/>
    </location>
</feature>
<dbReference type="GO" id="GO:0001139">
    <property type="term" value="F:RNA polymerase II complex recruiting activity"/>
    <property type="evidence" value="ECO:0007669"/>
    <property type="project" value="TreeGrafter"/>
</dbReference>
<dbReference type="GO" id="GO:0031564">
    <property type="term" value="P:transcription antitermination"/>
    <property type="evidence" value="ECO:0007669"/>
    <property type="project" value="TreeGrafter"/>
</dbReference>
<dbReference type="FunFam" id="2.20.25.10:FF:000001">
    <property type="entry name" value="Probable Transcription elongation factor S-II"/>
    <property type="match status" value="1"/>
</dbReference>
<dbReference type="InterPro" id="IPR001222">
    <property type="entry name" value="Znf_TFIIS"/>
</dbReference>
<keyword evidence="4 8" id="KW-0862">Zinc</keyword>
<dbReference type="GO" id="GO:0006368">
    <property type="term" value="P:transcription elongation by RNA polymerase II"/>
    <property type="evidence" value="ECO:0007669"/>
    <property type="project" value="InterPro"/>
</dbReference>
<keyword evidence="8" id="KW-0805">Transcription regulation</keyword>
<evidence type="ECO:0000256" key="2">
    <source>
        <dbReference type="ARBA" id="ARBA00022723"/>
    </source>
</evidence>
<evidence type="ECO:0000256" key="5">
    <source>
        <dbReference type="ARBA" id="ARBA00023242"/>
    </source>
</evidence>
<feature type="region of interest" description="Disordered" evidence="9">
    <location>
        <begin position="55"/>
        <end position="126"/>
    </location>
</feature>
<organism evidence="13 14">
    <name type="scientific">Mortierella isabellina</name>
    <name type="common">Filamentous fungus</name>
    <name type="synonym">Umbelopsis isabellina</name>
    <dbReference type="NCBI Taxonomy" id="91625"/>
    <lineage>
        <taxon>Eukaryota</taxon>
        <taxon>Fungi</taxon>
        <taxon>Fungi incertae sedis</taxon>
        <taxon>Mucoromycota</taxon>
        <taxon>Mucoromycotina</taxon>
        <taxon>Umbelopsidomycetes</taxon>
        <taxon>Umbelopsidales</taxon>
        <taxon>Umbelopsidaceae</taxon>
        <taxon>Umbelopsis</taxon>
    </lineage>
</organism>
<dbReference type="CDD" id="cd13749">
    <property type="entry name" value="Zn-ribbon_TFIIS"/>
    <property type="match status" value="1"/>
</dbReference>
<dbReference type="EMBL" id="JAEPQZ010000019">
    <property type="protein sequence ID" value="KAG2171759.1"/>
    <property type="molecule type" value="Genomic_DNA"/>
</dbReference>
<dbReference type="InterPro" id="IPR017923">
    <property type="entry name" value="TFIIS_N"/>
</dbReference>
<dbReference type="GO" id="GO:0006362">
    <property type="term" value="P:transcription elongation by RNA polymerase I"/>
    <property type="evidence" value="ECO:0007669"/>
    <property type="project" value="TreeGrafter"/>
</dbReference>
<evidence type="ECO:0000256" key="7">
    <source>
        <dbReference type="PROSITE-ProRule" id="PRU00649"/>
    </source>
</evidence>
<evidence type="ECO:0000259" key="12">
    <source>
        <dbReference type="PROSITE" id="PS51321"/>
    </source>
</evidence>
<dbReference type="InterPro" id="IPR035441">
    <property type="entry name" value="TFIIS/LEDGF_dom_sf"/>
</dbReference>
<dbReference type="PROSITE" id="PS51321">
    <property type="entry name" value="TFIIS_CENTRAL"/>
    <property type="match status" value="1"/>
</dbReference>
<comment type="function">
    <text evidence="8">Necessary for efficient RNA polymerase II transcription elongation past template-encoded arresting sites.</text>
</comment>
<feature type="domain" description="TFIIS-type" evidence="10">
    <location>
        <begin position="241"/>
        <end position="281"/>
    </location>
</feature>
<dbReference type="Gene3D" id="2.20.25.10">
    <property type="match status" value="1"/>
</dbReference>
<comment type="similarity">
    <text evidence="8">Belongs to the TFS-II family.</text>
</comment>
<dbReference type="PROSITE" id="PS00466">
    <property type="entry name" value="ZF_TFIIS_1"/>
    <property type="match status" value="1"/>
</dbReference>
<reference evidence="13" key="1">
    <citation type="submission" date="2020-12" db="EMBL/GenBank/DDBJ databases">
        <title>Metabolic potential, ecology and presence of endohyphal bacteria is reflected in genomic diversity of Mucoromycotina.</title>
        <authorList>
            <person name="Muszewska A."/>
            <person name="Okrasinska A."/>
            <person name="Steczkiewicz K."/>
            <person name="Drgas O."/>
            <person name="Orlowska M."/>
            <person name="Perlinska-Lenart U."/>
            <person name="Aleksandrzak-Piekarczyk T."/>
            <person name="Szatraj K."/>
            <person name="Zielenkiewicz U."/>
            <person name="Pilsyk S."/>
            <person name="Malc E."/>
            <person name="Mieczkowski P."/>
            <person name="Kruszewska J.S."/>
            <person name="Biernat P."/>
            <person name="Pawlowska J."/>
        </authorList>
    </citation>
    <scope>NUCLEOTIDE SEQUENCE</scope>
    <source>
        <strain evidence="13">WA0000067209</strain>
    </source>
</reference>
<feature type="domain" description="TFIIS N-terminal" evidence="11">
    <location>
        <begin position="1"/>
        <end position="55"/>
    </location>
</feature>
<dbReference type="GO" id="GO:0008270">
    <property type="term" value="F:zinc ion binding"/>
    <property type="evidence" value="ECO:0007669"/>
    <property type="project" value="UniProtKB-UniRule"/>
</dbReference>
<accession>A0A8H7U9S4</accession>
<evidence type="ECO:0000256" key="6">
    <source>
        <dbReference type="PROSITE-ProRule" id="PRU00472"/>
    </source>
</evidence>
<evidence type="ECO:0000259" key="10">
    <source>
        <dbReference type="PROSITE" id="PS51133"/>
    </source>
</evidence>
<dbReference type="SUPFAM" id="SSF46942">
    <property type="entry name" value="Elongation factor TFIIS domain 2"/>
    <property type="match status" value="1"/>
</dbReference>
<dbReference type="PIRSF" id="PIRSF006704">
    <property type="entry name" value="TF_IIS"/>
    <property type="match status" value="1"/>
</dbReference>
<dbReference type="OrthoDB" id="44867at2759"/>
<sequence>MTVMDRLGKVKASQDLLKKTDIGKVLGKLRTHQDVAVAKKAKEIVKKWKEDVVSSPQAVSSAKGASPMSSAPKDVERKSASLPNSTTPSAASSLSSSPKTPSDAPVIRTVKSDEMRVKPTGNTPRDKTIEMMYSAIGLGSFVDSDLLMKRAERVETILFEEFGGVTDGYKNKVRSLILNLKNKKNPGLRESVVSGELSLKDLCTMSIEDMASEEKKAQDRKMAEEALFNARGAGSAQAETDMFMCGKCKGRKTTYFQMQTRSADEPMTTFVTCVTCNNRWKFC</sequence>
<dbReference type="NCBIfam" id="TIGR01385">
    <property type="entry name" value="TFSII"/>
    <property type="match status" value="1"/>
</dbReference>
<dbReference type="PANTHER" id="PTHR11477">
    <property type="entry name" value="TRANSCRIPTION FACTOR S-II ZINC FINGER DOMAIN-CONTAINING PROTEIN"/>
    <property type="match status" value="1"/>
</dbReference>
<keyword evidence="14" id="KW-1185">Reference proteome</keyword>
<dbReference type="SMART" id="SM00510">
    <property type="entry name" value="TFS2M"/>
    <property type="match status" value="1"/>
</dbReference>
<evidence type="ECO:0000313" key="14">
    <source>
        <dbReference type="Proteomes" id="UP000654370"/>
    </source>
</evidence>
<keyword evidence="3 6" id="KW-0863">Zinc-finger</keyword>
<dbReference type="PROSITE" id="PS51133">
    <property type="entry name" value="ZF_TFIIS_2"/>
    <property type="match status" value="1"/>
</dbReference>
<comment type="caution">
    <text evidence="13">The sequence shown here is derived from an EMBL/GenBank/DDBJ whole genome shotgun (WGS) entry which is preliminary data.</text>
</comment>
<dbReference type="GO" id="GO:0031440">
    <property type="term" value="P:regulation of mRNA 3'-end processing"/>
    <property type="evidence" value="ECO:0007669"/>
    <property type="project" value="TreeGrafter"/>
</dbReference>
<dbReference type="SUPFAM" id="SSF47676">
    <property type="entry name" value="Conserved domain common to transcription factors TFIIS, elongin A, CRSP70"/>
    <property type="match status" value="1"/>
</dbReference>
<dbReference type="InterPro" id="IPR006289">
    <property type="entry name" value="TFSII"/>
</dbReference>
<dbReference type="GO" id="GO:0005634">
    <property type="term" value="C:nucleus"/>
    <property type="evidence" value="ECO:0007669"/>
    <property type="project" value="UniProtKB-SubCell"/>
</dbReference>
<feature type="compositionally biased region" description="Low complexity" evidence="9">
    <location>
        <begin position="80"/>
        <end position="102"/>
    </location>
</feature>
<gene>
    <name evidence="13" type="ORF">INT43_008139</name>
</gene>
<comment type="subcellular location">
    <subcellularLocation>
        <location evidence="1 7 8">Nucleus</location>
    </subcellularLocation>
</comment>
<dbReference type="Gene3D" id="1.20.930.10">
    <property type="entry name" value="Conserved domain common to transcription factors TFIIS, elongin A, CRSP70"/>
    <property type="match status" value="1"/>
</dbReference>
<dbReference type="Proteomes" id="UP000654370">
    <property type="component" value="Unassembled WGS sequence"/>
</dbReference>
<name>A0A8H7U9S4_MORIS</name>
<dbReference type="SMART" id="SM00440">
    <property type="entry name" value="ZnF_C2C2"/>
    <property type="match status" value="1"/>
</dbReference>
<dbReference type="SUPFAM" id="SSF57783">
    <property type="entry name" value="Zinc beta-ribbon"/>
    <property type="match status" value="1"/>
</dbReference>
<dbReference type="GO" id="GO:0000977">
    <property type="term" value="F:RNA polymerase II transcription regulatory region sequence-specific DNA binding"/>
    <property type="evidence" value="ECO:0007669"/>
    <property type="project" value="TreeGrafter"/>
</dbReference>
<dbReference type="InterPro" id="IPR035100">
    <property type="entry name" value="TF_IIS-typ"/>
</dbReference>
<keyword evidence="2 8" id="KW-0479">Metal-binding</keyword>
<dbReference type="Pfam" id="PF08711">
    <property type="entry name" value="Med26"/>
    <property type="match status" value="1"/>
</dbReference>
<dbReference type="PANTHER" id="PTHR11477:SF0">
    <property type="entry name" value="IP08861P-RELATED"/>
    <property type="match status" value="1"/>
</dbReference>
<evidence type="ECO:0000256" key="3">
    <source>
        <dbReference type="ARBA" id="ARBA00022771"/>
    </source>
</evidence>
<protein>
    <recommendedName>
        <fullName evidence="8">Transcription elongation factor</fullName>
    </recommendedName>
</protein>
<dbReference type="FunFam" id="1.10.472.30:FF:000003">
    <property type="entry name" value="Transcription elongation factor S-II"/>
    <property type="match status" value="1"/>
</dbReference>
<dbReference type="PROSITE" id="PS51319">
    <property type="entry name" value="TFIIS_N"/>
    <property type="match status" value="1"/>
</dbReference>
<dbReference type="InterPro" id="IPR003618">
    <property type="entry name" value="TFIIS_cen_dom"/>
</dbReference>
<dbReference type="AlphaFoldDB" id="A0A8H7U9S4"/>
<keyword evidence="8" id="KW-0804">Transcription</keyword>
<keyword evidence="8" id="KW-0238">DNA-binding</keyword>
<evidence type="ECO:0000259" key="11">
    <source>
        <dbReference type="PROSITE" id="PS51319"/>
    </source>
</evidence>
<evidence type="ECO:0000256" key="4">
    <source>
        <dbReference type="ARBA" id="ARBA00022833"/>
    </source>
</evidence>
<dbReference type="Pfam" id="PF01096">
    <property type="entry name" value="Zn_ribbon_TFIIS"/>
    <property type="match status" value="1"/>
</dbReference>
<evidence type="ECO:0000313" key="13">
    <source>
        <dbReference type="EMBL" id="KAG2171759.1"/>
    </source>
</evidence>
<keyword evidence="5 7" id="KW-0539">Nucleus</keyword>
<proteinExistence type="inferred from homology"/>
<evidence type="ECO:0000256" key="1">
    <source>
        <dbReference type="ARBA" id="ARBA00004123"/>
    </source>
</evidence>
<dbReference type="InterPro" id="IPR036575">
    <property type="entry name" value="TFIIS_cen_dom_sf"/>
</dbReference>
<dbReference type="Gene3D" id="1.10.472.30">
    <property type="entry name" value="Transcription elongation factor S-II, central domain"/>
    <property type="match status" value="1"/>
</dbReference>
<evidence type="ECO:0000256" key="8">
    <source>
        <dbReference type="RuleBase" id="RU368078"/>
    </source>
</evidence>
<evidence type="ECO:0000256" key="9">
    <source>
        <dbReference type="SAM" id="MobiDB-lite"/>
    </source>
</evidence>
<dbReference type="Pfam" id="PF07500">
    <property type="entry name" value="TFIIS_M"/>
    <property type="match status" value="1"/>
</dbReference>